<dbReference type="SUPFAM" id="SSF52402">
    <property type="entry name" value="Adenine nucleotide alpha hydrolases-like"/>
    <property type="match status" value="1"/>
</dbReference>
<dbReference type="InterPro" id="IPR014729">
    <property type="entry name" value="Rossmann-like_a/b/a_fold"/>
</dbReference>
<dbReference type="Proteomes" id="UP000019591">
    <property type="component" value="Chromosome"/>
</dbReference>
<dbReference type="PANTHER" id="PTHR46268:SF6">
    <property type="entry name" value="UNIVERSAL STRESS PROTEIN UP12"/>
    <property type="match status" value="1"/>
</dbReference>
<dbReference type="eggNOG" id="COG0589">
    <property type="taxonomic scope" value="Bacteria"/>
</dbReference>
<dbReference type="Pfam" id="PF00582">
    <property type="entry name" value="Usp"/>
    <property type="match status" value="1"/>
</dbReference>
<evidence type="ECO:0000313" key="3">
    <source>
        <dbReference type="EMBL" id="AHM56676.1"/>
    </source>
</evidence>
<gene>
    <name evidence="3" type="ORF">EAL2_c13810</name>
</gene>
<dbReference type="STRING" id="1286171.EAL2_c13810"/>
<dbReference type="OrthoDB" id="9794782at2"/>
<dbReference type="InterPro" id="IPR006015">
    <property type="entry name" value="Universal_stress_UspA"/>
</dbReference>
<name>W8U716_PEPAC</name>
<evidence type="ECO:0000313" key="4">
    <source>
        <dbReference type="Proteomes" id="UP000019591"/>
    </source>
</evidence>
<sequence length="134" mass="14543">MDKIRKILIPVDGSDSSDILAGYGRFLAEAFPCEIVLLNVQDIDASDRPSMNIGFGIVEAAKLKIGQLTNSKSRISTRVAFGNPAEVILDIAEDENFDFILICTHGLGATKRFLLGSVTNKVITHSTVPVLILR</sequence>
<feature type="domain" description="UspA" evidence="2">
    <location>
        <begin position="4"/>
        <end position="134"/>
    </location>
</feature>
<organism evidence="3 4">
    <name type="scientific">Peptoclostridium acidaminophilum DSM 3953</name>
    <dbReference type="NCBI Taxonomy" id="1286171"/>
    <lineage>
        <taxon>Bacteria</taxon>
        <taxon>Bacillati</taxon>
        <taxon>Bacillota</taxon>
        <taxon>Clostridia</taxon>
        <taxon>Peptostreptococcales</taxon>
        <taxon>Peptoclostridiaceae</taxon>
        <taxon>Peptoclostridium</taxon>
    </lineage>
</organism>
<dbReference type="PATRIC" id="fig|1286171.3.peg.1330"/>
<comment type="similarity">
    <text evidence="1">Belongs to the universal stress protein A family.</text>
</comment>
<dbReference type="AlphaFoldDB" id="W8U716"/>
<accession>W8U716</accession>
<dbReference type="KEGG" id="eac:EAL2_c13810"/>
<reference evidence="3 4" key="1">
    <citation type="journal article" date="2014" name="Genome Announc.">
        <title>Complete Genome Sequence of Amino Acid-Utilizing Eubacterium acidaminophilum al-2 (DSM 3953).</title>
        <authorList>
            <person name="Poehlein A."/>
            <person name="Andreesen J.R."/>
            <person name="Daniel R."/>
        </authorList>
    </citation>
    <scope>NUCLEOTIDE SEQUENCE [LARGE SCALE GENOMIC DNA]</scope>
    <source>
        <strain evidence="3 4">DSM 3953</strain>
    </source>
</reference>
<dbReference type="HOGENOM" id="CLU_049301_11_2_9"/>
<dbReference type="PANTHER" id="PTHR46268">
    <property type="entry name" value="STRESS RESPONSE PROTEIN NHAX"/>
    <property type="match status" value="1"/>
</dbReference>
<keyword evidence="4" id="KW-1185">Reference proteome</keyword>
<evidence type="ECO:0000259" key="2">
    <source>
        <dbReference type="Pfam" id="PF00582"/>
    </source>
</evidence>
<dbReference type="EMBL" id="CP007452">
    <property type="protein sequence ID" value="AHM56676.1"/>
    <property type="molecule type" value="Genomic_DNA"/>
</dbReference>
<dbReference type="PRINTS" id="PR01438">
    <property type="entry name" value="UNVRSLSTRESS"/>
</dbReference>
<protein>
    <recommendedName>
        <fullName evidence="2">UspA domain-containing protein</fullName>
    </recommendedName>
</protein>
<evidence type="ECO:0000256" key="1">
    <source>
        <dbReference type="ARBA" id="ARBA00008791"/>
    </source>
</evidence>
<dbReference type="CDD" id="cd00293">
    <property type="entry name" value="USP-like"/>
    <property type="match status" value="1"/>
</dbReference>
<proteinExistence type="inferred from homology"/>
<dbReference type="Gene3D" id="3.40.50.620">
    <property type="entry name" value="HUPs"/>
    <property type="match status" value="1"/>
</dbReference>
<dbReference type="InterPro" id="IPR006016">
    <property type="entry name" value="UspA"/>
</dbReference>
<dbReference type="RefSeq" id="WP_025435660.1">
    <property type="nucleotide sequence ID" value="NZ_CP007452.1"/>
</dbReference>